<dbReference type="AlphaFoldDB" id="A0A0F8ZQL1"/>
<feature type="compositionally biased region" description="Polar residues" evidence="1">
    <location>
        <begin position="1"/>
        <end position="12"/>
    </location>
</feature>
<name>A0A0F8ZQL1_9ZZZZ</name>
<organism evidence="2">
    <name type="scientific">marine sediment metagenome</name>
    <dbReference type="NCBI Taxonomy" id="412755"/>
    <lineage>
        <taxon>unclassified sequences</taxon>
        <taxon>metagenomes</taxon>
        <taxon>ecological metagenomes</taxon>
    </lineage>
</organism>
<protein>
    <submittedName>
        <fullName evidence="2">Uncharacterized protein</fullName>
    </submittedName>
</protein>
<gene>
    <name evidence="2" type="ORF">LCGC14_3006910</name>
</gene>
<accession>A0A0F8ZQL1</accession>
<sequence length="186" mass="20973">MITSSVTPNPTIQRARPEFRRTANPPYRVEHSGTVLVCGNASCLSDDLERSQSFFPDAPIIAVNGASREVKAFALFSQHPERFVQFGHEWIRRQNKFHYWWDIELGGGSAWGARKMAHYMGFDTVILCGCPLEIGNYASGQPGMLMTRKNVIDDLRFSIERDVKWHGGVYSMSGWTKEFLGVLPGC</sequence>
<comment type="caution">
    <text evidence="2">The sequence shown here is derived from an EMBL/GenBank/DDBJ whole genome shotgun (WGS) entry which is preliminary data.</text>
</comment>
<feature type="region of interest" description="Disordered" evidence="1">
    <location>
        <begin position="1"/>
        <end position="26"/>
    </location>
</feature>
<evidence type="ECO:0000256" key="1">
    <source>
        <dbReference type="SAM" id="MobiDB-lite"/>
    </source>
</evidence>
<reference evidence="2" key="1">
    <citation type="journal article" date="2015" name="Nature">
        <title>Complex archaea that bridge the gap between prokaryotes and eukaryotes.</title>
        <authorList>
            <person name="Spang A."/>
            <person name="Saw J.H."/>
            <person name="Jorgensen S.L."/>
            <person name="Zaremba-Niedzwiedzka K."/>
            <person name="Martijn J."/>
            <person name="Lind A.E."/>
            <person name="van Eijk R."/>
            <person name="Schleper C."/>
            <person name="Guy L."/>
            <person name="Ettema T.J."/>
        </authorList>
    </citation>
    <scope>NUCLEOTIDE SEQUENCE</scope>
</reference>
<dbReference type="EMBL" id="LAZR01062120">
    <property type="protein sequence ID" value="KKK62181.1"/>
    <property type="molecule type" value="Genomic_DNA"/>
</dbReference>
<proteinExistence type="predicted"/>
<evidence type="ECO:0000313" key="2">
    <source>
        <dbReference type="EMBL" id="KKK62181.1"/>
    </source>
</evidence>